<name>A0A6M0RD15_9CLOT</name>
<accession>A0A6M0RD15</accession>
<evidence type="ECO:0000313" key="2">
    <source>
        <dbReference type="Proteomes" id="UP000473885"/>
    </source>
</evidence>
<dbReference type="EMBL" id="SXDP01000010">
    <property type="protein sequence ID" value="NEZ47650.1"/>
    <property type="molecule type" value="Genomic_DNA"/>
</dbReference>
<evidence type="ECO:0000313" key="1">
    <source>
        <dbReference type="EMBL" id="NEZ47650.1"/>
    </source>
</evidence>
<dbReference type="InterPro" id="IPR025626">
    <property type="entry name" value="YyzF"/>
</dbReference>
<dbReference type="OrthoDB" id="1652387at2"/>
<protein>
    <submittedName>
        <fullName evidence="1">CxxH/CxxC protein</fullName>
    </submittedName>
</protein>
<proteinExistence type="predicted"/>
<dbReference type="RefSeq" id="WP_050606267.1">
    <property type="nucleotide sequence ID" value="NZ_CABKUB010000005.1"/>
</dbReference>
<keyword evidence="2" id="KW-1185">Reference proteome</keyword>
<dbReference type="AlphaFoldDB" id="A0A6M0RD15"/>
<organism evidence="1 2">
    <name type="scientific">Clostridium niameyense</name>
    <dbReference type="NCBI Taxonomy" id="1622073"/>
    <lineage>
        <taxon>Bacteria</taxon>
        <taxon>Bacillati</taxon>
        <taxon>Bacillota</taxon>
        <taxon>Clostridia</taxon>
        <taxon>Eubacteriales</taxon>
        <taxon>Clostridiaceae</taxon>
        <taxon>Clostridium</taxon>
    </lineage>
</organism>
<reference evidence="1 2" key="1">
    <citation type="submission" date="2019-04" db="EMBL/GenBank/DDBJ databases">
        <title>Genome sequencing of Clostridium botulinum Groups I-IV and Clostridium butyricum.</title>
        <authorList>
            <person name="Brunt J."/>
            <person name="Van Vliet A.H.M."/>
            <person name="Stringer S.C."/>
            <person name="Carter A.T."/>
            <person name="Peck M.W."/>
        </authorList>
    </citation>
    <scope>NUCLEOTIDE SEQUENCE [LARGE SCALE GENOMIC DNA]</scope>
    <source>
        <strain evidence="1 2">IFR 18/094</strain>
    </source>
</reference>
<dbReference type="Pfam" id="PF14116">
    <property type="entry name" value="YyzF"/>
    <property type="match status" value="1"/>
</dbReference>
<sequence>MQNEKTKGISYCCEDHTDIAFDDFINCNETFPYLEKVTDNKKCSYCEKKALYVLKKFKNNGPSELL</sequence>
<dbReference type="Proteomes" id="UP000473885">
    <property type="component" value="Unassembled WGS sequence"/>
</dbReference>
<gene>
    <name evidence="1" type="ORF">FDF74_10670</name>
</gene>
<comment type="caution">
    <text evidence="1">The sequence shown here is derived from an EMBL/GenBank/DDBJ whole genome shotgun (WGS) entry which is preliminary data.</text>
</comment>
<dbReference type="NCBIfam" id="TIGR04129">
    <property type="entry name" value="CxxH_BA5709"/>
    <property type="match status" value="1"/>
</dbReference>